<dbReference type="Proteomes" id="UP000029453">
    <property type="component" value="Unassembled WGS sequence"/>
</dbReference>
<accession>M9L7B3</accession>
<proteinExistence type="predicted"/>
<feature type="domain" description="Transposase IS66 central" evidence="1">
    <location>
        <begin position="9"/>
        <end position="78"/>
    </location>
</feature>
<protein>
    <recommendedName>
        <fullName evidence="1">Transposase IS66 central domain-containing protein</fullName>
    </recommendedName>
</protein>
<dbReference type="OrthoDB" id="9760067at2"/>
<dbReference type="PANTHER" id="PTHR33678:SF1">
    <property type="entry name" value="BLL1576 PROTEIN"/>
    <property type="match status" value="1"/>
</dbReference>
<dbReference type="InterPro" id="IPR052344">
    <property type="entry name" value="Transposase-related"/>
</dbReference>
<reference evidence="2 3" key="1">
    <citation type="submission" date="2012-10" db="EMBL/GenBank/DDBJ databases">
        <title>Draft Genome Sequence of Paenibacillus popilliae ATCC 14706T.</title>
        <authorList>
            <person name="Iiyama K."/>
            <person name="Mori K."/>
            <person name="Mon H."/>
            <person name="Chieda Y."/>
            <person name="Lee J.M."/>
            <person name="Kusakabe T."/>
            <person name="Tashiro K."/>
            <person name="Asano S."/>
            <person name="Yasunaga-Aoki C."/>
            <person name="Shimizu S."/>
        </authorList>
    </citation>
    <scope>NUCLEOTIDE SEQUENCE [LARGE SCALE GENOMIC DNA]</scope>
    <source>
        <strain evidence="2 3">ATCC 14706</strain>
    </source>
</reference>
<organism evidence="2 3">
    <name type="scientific">Paenibacillus popilliae ATCC 14706</name>
    <dbReference type="NCBI Taxonomy" id="1212764"/>
    <lineage>
        <taxon>Bacteria</taxon>
        <taxon>Bacillati</taxon>
        <taxon>Bacillota</taxon>
        <taxon>Bacilli</taxon>
        <taxon>Bacillales</taxon>
        <taxon>Paenibacillaceae</taxon>
        <taxon>Paenibacillus</taxon>
    </lineage>
</organism>
<dbReference type="InterPro" id="IPR004291">
    <property type="entry name" value="Transposase_IS66_central"/>
</dbReference>
<dbReference type="EMBL" id="BALG01000007">
    <property type="protein sequence ID" value="GAC40797.1"/>
    <property type="molecule type" value="Genomic_DNA"/>
</dbReference>
<evidence type="ECO:0000313" key="2">
    <source>
        <dbReference type="EMBL" id="GAC40797.1"/>
    </source>
</evidence>
<evidence type="ECO:0000313" key="3">
    <source>
        <dbReference type="Proteomes" id="UP000029453"/>
    </source>
</evidence>
<dbReference type="PANTHER" id="PTHR33678">
    <property type="entry name" value="BLL1576 PROTEIN"/>
    <property type="match status" value="1"/>
</dbReference>
<gene>
    <name evidence="2" type="ORF">PPOP_0124</name>
</gene>
<evidence type="ECO:0000259" key="1">
    <source>
        <dbReference type="Pfam" id="PF03050"/>
    </source>
</evidence>
<comment type="caution">
    <text evidence="2">The sequence shown here is derived from an EMBL/GenBank/DDBJ whole genome shotgun (WGS) entry which is preliminary data.</text>
</comment>
<dbReference type="Pfam" id="PF03050">
    <property type="entry name" value="DDE_Tnp_IS66"/>
    <property type="match status" value="1"/>
</dbReference>
<dbReference type="AlphaFoldDB" id="M9L7B3"/>
<name>M9L7B3_PAEPP</name>
<keyword evidence="3" id="KW-1185">Reference proteome</keyword>
<sequence length="78" mass="9321">MPKGVSPEGTRAQEGLSFCNQLYELERQWREENPEARQKLRMEYSESVLEAFRKWLRIQRSQVLPKSKLGQAMEYCRN</sequence>